<evidence type="ECO:0000256" key="2">
    <source>
        <dbReference type="ARBA" id="ARBA00010869"/>
    </source>
</evidence>
<reference evidence="7 8" key="1">
    <citation type="submission" date="2022-04" db="EMBL/GenBank/DDBJ databases">
        <title>Identification of a novel bacterium isolated from mangrove sediments.</title>
        <authorList>
            <person name="Pan X."/>
        </authorList>
    </citation>
    <scope>NUCLEOTIDE SEQUENCE [LARGE SCALE GENOMIC DNA]</scope>
    <source>
        <strain evidence="7 8">B2638</strain>
    </source>
</reference>
<organism evidence="7 8">
    <name type="scientific">Novosphingobium beihaiensis</name>
    <dbReference type="NCBI Taxonomy" id="2930389"/>
    <lineage>
        <taxon>Bacteria</taxon>
        <taxon>Pseudomonadati</taxon>
        <taxon>Pseudomonadota</taxon>
        <taxon>Alphaproteobacteria</taxon>
        <taxon>Sphingomonadales</taxon>
        <taxon>Sphingomonadaceae</taxon>
        <taxon>Novosphingobium</taxon>
    </lineage>
</organism>
<evidence type="ECO:0000256" key="4">
    <source>
        <dbReference type="ARBA" id="ARBA00023239"/>
    </source>
</evidence>
<proteinExistence type="inferred from homology"/>
<evidence type="ECO:0000313" key="7">
    <source>
        <dbReference type="EMBL" id="MCJ2187809.1"/>
    </source>
</evidence>
<dbReference type="InterPro" id="IPR050147">
    <property type="entry name" value="Ser/Thr_Dehydratase"/>
</dbReference>
<comment type="catalytic activity">
    <reaction evidence="5">
        <text>L-serine = pyruvate + NH4(+)</text>
        <dbReference type="Rhea" id="RHEA:19169"/>
        <dbReference type="ChEBI" id="CHEBI:15361"/>
        <dbReference type="ChEBI" id="CHEBI:28938"/>
        <dbReference type="ChEBI" id="CHEBI:33384"/>
        <dbReference type="EC" id="4.3.1.17"/>
    </reaction>
</comment>
<evidence type="ECO:0000256" key="3">
    <source>
        <dbReference type="ARBA" id="ARBA00022898"/>
    </source>
</evidence>
<dbReference type="InterPro" id="IPR045865">
    <property type="entry name" value="ACT-like_dom_sf"/>
</dbReference>
<dbReference type="CDD" id="cd04886">
    <property type="entry name" value="ACT_ThrD-II-like"/>
    <property type="match status" value="1"/>
</dbReference>
<dbReference type="InterPro" id="IPR044561">
    <property type="entry name" value="ACT_ThrD-II-like"/>
</dbReference>
<sequence length="417" mass="44601">MNKPALDIAPGADDALLTAADVRAAAERIKGAVVRTPTQYSTTLSAITGADIWFKFENLQFTAAYKERGALNALLQLDAERKARGVIAASAGNHAQGLSYHGTRLGVPVTIVMPKTTPLVKVMQTESVGGTVVLEGESFDEAYAHALKLEQELGLTFIHPFDDPHVAAGQGTVALELLEDVPEIDTLVLPVGGGGLGSGMGTIARDIRPDIKLIGVEAQLYPSMYNLLKGTSLPIGGDTLAEGIAVFAPGKFTSKVLRGLLDEFLLVSEPKIESALALLLQIEKTLVEGAGATGLAAVMDNPDLFKGRKIGIVLSGGNIDTRLLANVLLRDLARAGRLARLKIGLQDRAGALFKVAKVFHEHNVNIIEVFHQRIFTHLPAKGLVTEIECEARDREQLETLVAALRREGYEVKQVETD</sequence>
<evidence type="ECO:0000256" key="1">
    <source>
        <dbReference type="ARBA" id="ARBA00001933"/>
    </source>
</evidence>
<dbReference type="InterPro" id="IPR005789">
    <property type="entry name" value="Thr_deHydtase_catblc"/>
</dbReference>
<evidence type="ECO:0000256" key="5">
    <source>
        <dbReference type="ARBA" id="ARBA00049406"/>
    </source>
</evidence>
<comment type="similarity">
    <text evidence="2">Belongs to the serine/threonine dehydratase family.</text>
</comment>
<evidence type="ECO:0000259" key="6">
    <source>
        <dbReference type="PROSITE" id="PS51671"/>
    </source>
</evidence>
<dbReference type="Gene3D" id="3.30.70.260">
    <property type="match status" value="1"/>
</dbReference>
<keyword evidence="3" id="KW-0663">Pyridoxal phosphate</keyword>
<dbReference type="GO" id="GO:0004794">
    <property type="term" value="F:threonine deaminase activity"/>
    <property type="evidence" value="ECO:0007669"/>
    <property type="project" value="UniProtKB-EC"/>
</dbReference>
<keyword evidence="4 7" id="KW-0456">Lyase</keyword>
<comment type="cofactor">
    <cofactor evidence="1">
        <name>pyridoxal 5'-phosphate</name>
        <dbReference type="ChEBI" id="CHEBI:597326"/>
    </cofactor>
</comment>
<name>A0ABT0BRX0_9SPHN</name>
<evidence type="ECO:0000313" key="8">
    <source>
        <dbReference type="Proteomes" id="UP001202281"/>
    </source>
</evidence>
<dbReference type="RefSeq" id="WP_243921859.1">
    <property type="nucleotide sequence ID" value="NZ_JALHLG010000018.1"/>
</dbReference>
<dbReference type="EC" id="4.3.1.19" evidence="7"/>
<dbReference type="PANTHER" id="PTHR48078:SF6">
    <property type="entry name" value="L-THREONINE DEHYDRATASE CATABOLIC TDCB"/>
    <property type="match status" value="1"/>
</dbReference>
<dbReference type="Gene3D" id="3.40.50.1100">
    <property type="match status" value="2"/>
</dbReference>
<dbReference type="SUPFAM" id="SSF55021">
    <property type="entry name" value="ACT-like"/>
    <property type="match status" value="1"/>
</dbReference>
<gene>
    <name evidence="7" type="ORF">MTR66_13390</name>
</gene>
<protein>
    <submittedName>
        <fullName evidence="7">Threonine ammonia-lyase</fullName>
        <ecNumber evidence="7">4.3.1.19</ecNumber>
    </submittedName>
</protein>
<dbReference type="PROSITE" id="PS51671">
    <property type="entry name" value="ACT"/>
    <property type="match status" value="1"/>
</dbReference>
<dbReference type="Proteomes" id="UP001202281">
    <property type="component" value="Unassembled WGS sequence"/>
</dbReference>
<dbReference type="InterPro" id="IPR002912">
    <property type="entry name" value="ACT_dom"/>
</dbReference>
<dbReference type="InterPro" id="IPR036052">
    <property type="entry name" value="TrpB-like_PALP_sf"/>
</dbReference>
<dbReference type="InterPro" id="IPR001926">
    <property type="entry name" value="TrpB-like_PALP"/>
</dbReference>
<feature type="domain" description="ACT" evidence="6">
    <location>
        <begin position="340"/>
        <end position="417"/>
    </location>
</feature>
<dbReference type="CDD" id="cd01562">
    <property type="entry name" value="Thr-dehyd"/>
    <property type="match status" value="1"/>
</dbReference>
<dbReference type="Pfam" id="PF00291">
    <property type="entry name" value="PALP"/>
    <property type="match status" value="1"/>
</dbReference>
<keyword evidence="8" id="KW-1185">Reference proteome</keyword>
<dbReference type="EMBL" id="JALHLG010000018">
    <property type="protein sequence ID" value="MCJ2187809.1"/>
    <property type="molecule type" value="Genomic_DNA"/>
</dbReference>
<dbReference type="SUPFAM" id="SSF53686">
    <property type="entry name" value="Tryptophan synthase beta subunit-like PLP-dependent enzymes"/>
    <property type="match status" value="1"/>
</dbReference>
<dbReference type="Pfam" id="PF01842">
    <property type="entry name" value="ACT"/>
    <property type="match status" value="1"/>
</dbReference>
<dbReference type="NCBIfam" id="TIGR01127">
    <property type="entry name" value="ilvA_1Cterm"/>
    <property type="match status" value="1"/>
</dbReference>
<dbReference type="PANTHER" id="PTHR48078">
    <property type="entry name" value="THREONINE DEHYDRATASE, MITOCHONDRIAL-RELATED"/>
    <property type="match status" value="1"/>
</dbReference>
<accession>A0ABT0BRX0</accession>
<dbReference type="NCBIfam" id="NF005600">
    <property type="entry name" value="PRK07334.1"/>
    <property type="match status" value="1"/>
</dbReference>
<comment type="caution">
    <text evidence="7">The sequence shown here is derived from an EMBL/GenBank/DDBJ whole genome shotgun (WGS) entry which is preliminary data.</text>
</comment>